<reference evidence="3 4" key="1">
    <citation type="submission" date="2019-03" db="EMBL/GenBank/DDBJ databases">
        <title>Genomic Encyclopedia of Type Strains, Phase III (KMG-III): the genomes of soil and plant-associated and newly described type strains.</title>
        <authorList>
            <person name="Whitman W."/>
        </authorList>
    </citation>
    <scope>NUCLEOTIDE SEQUENCE [LARGE SCALE GENOMIC DNA]</scope>
    <source>
        <strain evidence="3 4">VKMAc-2574</strain>
    </source>
</reference>
<evidence type="ECO:0000256" key="2">
    <source>
        <dbReference type="SAM" id="MobiDB-lite"/>
    </source>
</evidence>
<feature type="coiled-coil region" evidence="1">
    <location>
        <begin position="47"/>
        <end position="95"/>
    </location>
</feature>
<dbReference type="Gene3D" id="6.10.250.660">
    <property type="match status" value="1"/>
</dbReference>
<keyword evidence="1" id="KW-0175">Coiled coil</keyword>
<feature type="region of interest" description="Disordered" evidence="2">
    <location>
        <begin position="167"/>
        <end position="222"/>
    </location>
</feature>
<comment type="caution">
    <text evidence="3">The sequence shown here is derived from an EMBL/GenBank/DDBJ whole genome shotgun (WGS) entry which is preliminary data.</text>
</comment>
<gene>
    <name evidence="3" type="ORF">EV137_2151</name>
</gene>
<evidence type="ECO:0000256" key="1">
    <source>
        <dbReference type="SAM" id="Coils"/>
    </source>
</evidence>
<evidence type="ECO:0000313" key="3">
    <source>
        <dbReference type="EMBL" id="TDW94828.1"/>
    </source>
</evidence>
<dbReference type="SUPFAM" id="SSF58113">
    <property type="entry name" value="Apolipoprotein A-I"/>
    <property type="match status" value="1"/>
</dbReference>
<dbReference type="Proteomes" id="UP000295060">
    <property type="component" value="Unassembled WGS sequence"/>
</dbReference>
<sequence>MTNGKHRHGSPHYQTPDAIRGETFRRRLRGLDSDQVYGYIDLLADQVHATAREVSECRAENERLQAELRRARAEVQRVQSELDEYEQVGERVNDQIVQLFSQAQLVAEEMVEDVSRDTRERIGQARAHERRIVEEAMDTAGQQVRSYAQNAQSRMQSIVDSFSTEVERLGSTGQAGEQAPREKKDAWFDDLSDWQVRLQNGHANGNGHGGANGRGPRSPGSE</sequence>
<feature type="compositionally biased region" description="Gly residues" evidence="2">
    <location>
        <begin position="204"/>
        <end position="213"/>
    </location>
</feature>
<accession>A0ABY2FNY5</accession>
<dbReference type="Pfam" id="PF05103">
    <property type="entry name" value="DivIVA"/>
    <property type="match status" value="1"/>
</dbReference>
<protein>
    <submittedName>
        <fullName evidence="3">Cell division septum initiation protein DivIVA</fullName>
    </submittedName>
</protein>
<proteinExistence type="predicted"/>
<dbReference type="InterPro" id="IPR007793">
    <property type="entry name" value="DivIVA_fam"/>
</dbReference>
<name>A0ABY2FNY5_9ACTN</name>
<organism evidence="3 4">
    <name type="scientific">Kribbella pratensis</name>
    <dbReference type="NCBI Taxonomy" id="2512112"/>
    <lineage>
        <taxon>Bacteria</taxon>
        <taxon>Bacillati</taxon>
        <taxon>Actinomycetota</taxon>
        <taxon>Actinomycetes</taxon>
        <taxon>Propionibacteriales</taxon>
        <taxon>Kribbellaceae</taxon>
        <taxon>Kribbella</taxon>
    </lineage>
</organism>
<keyword evidence="4" id="KW-1185">Reference proteome</keyword>
<keyword evidence="3" id="KW-0132">Cell division</keyword>
<keyword evidence="3" id="KW-0131">Cell cycle</keyword>
<dbReference type="EMBL" id="SODU01000001">
    <property type="protein sequence ID" value="TDW94828.1"/>
    <property type="molecule type" value="Genomic_DNA"/>
</dbReference>
<dbReference type="GO" id="GO:0051301">
    <property type="term" value="P:cell division"/>
    <property type="evidence" value="ECO:0007669"/>
    <property type="project" value="UniProtKB-KW"/>
</dbReference>
<evidence type="ECO:0000313" key="4">
    <source>
        <dbReference type="Proteomes" id="UP000295060"/>
    </source>
</evidence>
<dbReference type="RefSeq" id="WP_134128176.1">
    <property type="nucleotide sequence ID" value="NZ_SODU01000001.1"/>
</dbReference>